<dbReference type="InterPro" id="IPR002611">
    <property type="entry name" value="IstB_ATP-bd"/>
</dbReference>
<dbReference type="GO" id="GO:0005524">
    <property type="term" value="F:ATP binding"/>
    <property type="evidence" value="ECO:0007669"/>
    <property type="project" value="InterPro"/>
</dbReference>
<dbReference type="InterPro" id="IPR027417">
    <property type="entry name" value="P-loop_NTPase"/>
</dbReference>
<proteinExistence type="predicted"/>
<evidence type="ECO:0000313" key="2">
    <source>
        <dbReference type="EMBL" id="EAE2899338.1"/>
    </source>
</evidence>
<dbReference type="SUPFAM" id="SSF52540">
    <property type="entry name" value="P-loop containing nucleoside triphosphate hydrolases"/>
    <property type="match status" value="1"/>
</dbReference>
<dbReference type="AlphaFoldDB" id="A0A3T1RW28"/>
<gene>
    <name evidence="2" type="ORF">E1W43_15500</name>
</gene>
<dbReference type="Pfam" id="PF01695">
    <property type="entry name" value="IstB_IS21"/>
    <property type="match status" value="1"/>
</dbReference>
<accession>A0A3T1RW28</accession>
<feature type="domain" description="IstB-like ATP-binding" evidence="1">
    <location>
        <begin position="124"/>
        <end position="213"/>
    </location>
</feature>
<reference evidence="2 3" key="1">
    <citation type="submission" date="2019-03" db="EMBL/GenBank/DDBJ databases">
        <authorList>
            <person name="Ashton P.M."/>
            <person name="Dallman T."/>
            <person name="Nair S."/>
            <person name="De Pinna E."/>
            <person name="Peters T."/>
            <person name="Grant K."/>
        </authorList>
    </citation>
    <scope>NUCLEOTIDE SEQUENCE [LARGE SCALE GENOMIC DNA]</scope>
    <source>
        <strain evidence="2">RL15000271</strain>
    </source>
</reference>
<protein>
    <submittedName>
        <fullName evidence="2">DNA replication protein</fullName>
    </submittedName>
</protein>
<sequence length="214" mass="24147">MLLESREKVANVPADYRFATLSDSIVRNAQPEIYALLERYVTTFSKPGHQVKSLYLWSQSPGTGKTTTASALLNEYIIAAVNSHISDGVRPPEQPAYFLDVNELQTLYNEFARPHVPAEIAERSASQYYAKIQAAKKAMFTVFDDIGVRTATDGFRGDLHNIINERVANNRPSIYTSNLAIEEMTHVFDARLFDRMRDQCQAVHFAGESQRGKR</sequence>
<name>A0A3T1RW28_LISMN</name>
<evidence type="ECO:0000313" key="3">
    <source>
        <dbReference type="Proteomes" id="UP000401273"/>
    </source>
</evidence>
<dbReference type="EMBL" id="AAARLF010000020">
    <property type="protein sequence ID" value="EAE2899338.1"/>
    <property type="molecule type" value="Genomic_DNA"/>
</dbReference>
<organism evidence="2 3">
    <name type="scientific">Listeria monocytogenes</name>
    <dbReference type="NCBI Taxonomy" id="1639"/>
    <lineage>
        <taxon>Bacteria</taxon>
        <taxon>Bacillati</taxon>
        <taxon>Bacillota</taxon>
        <taxon>Bacilli</taxon>
        <taxon>Bacillales</taxon>
        <taxon>Listeriaceae</taxon>
        <taxon>Listeria</taxon>
    </lineage>
</organism>
<evidence type="ECO:0000259" key="1">
    <source>
        <dbReference type="Pfam" id="PF01695"/>
    </source>
</evidence>
<dbReference type="Gene3D" id="3.40.50.300">
    <property type="entry name" value="P-loop containing nucleotide triphosphate hydrolases"/>
    <property type="match status" value="1"/>
</dbReference>
<comment type="caution">
    <text evidence="2">The sequence shown here is derived from an EMBL/GenBank/DDBJ whole genome shotgun (WGS) entry which is preliminary data.</text>
</comment>
<dbReference type="Proteomes" id="UP000401273">
    <property type="component" value="Unassembled WGS sequence"/>
</dbReference>